<organism evidence="11 12">
    <name type="scientific">Piedraia hortae CBS 480.64</name>
    <dbReference type="NCBI Taxonomy" id="1314780"/>
    <lineage>
        <taxon>Eukaryota</taxon>
        <taxon>Fungi</taxon>
        <taxon>Dikarya</taxon>
        <taxon>Ascomycota</taxon>
        <taxon>Pezizomycotina</taxon>
        <taxon>Dothideomycetes</taxon>
        <taxon>Dothideomycetidae</taxon>
        <taxon>Capnodiales</taxon>
        <taxon>Piedraiaceae</taxon>
        <taxon>Piedraia</taxon>
    </lineage>
</organism>
<dbReference type="GO" id="GO:0000122">
    <property type="term" value="P:negative regulation of transcription by RNA polymerase II"/>
    <property type="evidence" value="ECO:0007669"/>
    <property type="project" value="TreeGrafter"/>
</dbReference>
<evidence type="ECO:0000256" key="9">
    <source>
        <dbReference type="SAM" id="MobiDB-lite"/>
    </source>
</evidence>
<dbReference type="OrthoDB" id="10265969at2759"/>
<evidence type="ECO:0000256" key="3">
    <source>
        <dbReference type="ARBA" id="ARBA00022737"/>
    </source>
</evidence>
<sequence>MAHRGWQAMGGASGNQADSCRSRTGGPPGPPPFGYRSPENARRGPAAADEVAVSSSAPHITAQTPPQDPAAPSYPFQPAQHGLAHLAGVSHPSPQQGPNAQRPEPHQQPPPPPQGLAFPGIPQSGGPATRELELQKEEEERRRMEQAQHGGPLLHQPVAVGPPRAHAPNGILNSGVAPHARPPVPLTSGFTSGPVQAPGQLMAYGPPMAPGGSQQPILNDALSYLDQVKVQFADHPDVYNQFLDIMKDFKSGSIDTPGVIGRVSALFAGNPALIQGFNTFLPPGYRIECGTGDDPNSIRVTTPMGTTVAAMPQPRPLSRQDGRMLTPPAGGPHFLAFSPSLRPGPGVPVTSNPQGFNALDAARQEQQAQEQRNALAAASAGAGAATGISPRAGAAGTSPRAATPNAQAGDGGADGMGAGDRRGPVEFNHAISYVNKIKNRFSTQPDIYKQFLEILQVYQRESKPIQDVYGQVTDLFKTAPDLLDDFKQFLPESAAAAREAEHKGDMIPISHMRGDVSFHSPMVREAHLGTPSNSRGADLPPVGNFAPTSTGKDSKKRKSERQAAAEGPGGRSNHPQPGKRLKQTQPKPANDAPPPSPSLVPPLPRPLKPQETVTPTTADMAFFDRVKKSIGSKHGMAEFLKLCNLYSQDIIDAQTLVHRARFFIGHNEELLNHLCNLVACQPETGPLELKPRDALQKVNLSHCRALSPSYRLLPKRERLKLCSGRDELCNSVLNDEWASHPTWASEDSGFVAHRKNTFEESLHRIEEERHDYDFNIEACSRTIQLLEPFQQQLERMSEQDKLNFRLPPRLGGQSNAIYQRIIKKIYGPERGTKMIEELYNWPYSVIPVLVHRMKERLETWKTSQREWEKVWRDQTERVFYRSLDHQAGYHVRNDKRLFQTKSLQADMSVKLEEMKRMSNHNPDIMKQPQMTIRVDDMDVVYDTLVLLHQFSVQNVESDQPRLGMFIKEFVTLFFNLNSDVVRKRLEQRNSGTPAADNVTDELASVSDDGSSKGRNRSGNLLRSALDPARGRRTARRESNNASRSRGNTPEASSKAADEDVAMENAGNETGDKPFRRTFQHVPAKDSSTGKNVESNDARESGRLWAGLNFYTFLRVFLILYERLQRVKNAEPKVAEIIRRAMKMKASIKLGIADKPPTDFFPHVESYPSDPHFYYNQLLQKLEAVSLGEEDFSPNVEDILRRYYLQTGYYFYGYDKLGNVACKYAQNAASGEGKDRSTEVYQLFKRSKTRDPVAGSQRFDYKKAVGKLVKDGEIYRIDWDPNAHEVRFYLIKADDTDEDQPDQLDAFNDWAVNFCSAEPSTAELPNPAYLERSLRTLNAATTEGNSMSRVEARMQNIETPERLQVRITLGYKMFFVPGSREYFTQPWKERVGTKEDVEQAEQVKKSRDEEMQNVINKLEDNLPEKEREEGDAFLKSFVETGPVRDQEAMDTTE</sequence>
<dbReference type="SMART" id="SM00761">
    <property type="entry name" value="HDAC_interact"/>
    <property type="match status" value="1"/>
</dbReference>
<dbReference type="InterPro" id="IPR003822">
    <property type="entry name" value="PAH"/>
</dbReference>
<dbReference type="PANTHER" id="PTHR12346:SF0">
    <property type="entry name" value="SIN3A, ISOFORM G"/>
    <property type="match status" value="1"/>
</dbReference>
<feature type="region of interest" description="Disordered" evidence="9">
    <location>
        <begin position="389"/>
        <end position="421"/>
    </location>
</feature>
<evidence type="ECO:0000259" key="10">
    <source>
        <dbReference type="SMART" id="SM00761"/>
    </source>
</evidence>
<evidence type="ECO:0000256" key="8">
    <source>
        <dbReference type="SAM" id="Coils"/>
    </source>
</evidence>
<feature type="coiled-coil region" evidence="8">
    <location>
        <begin position="1396"/>
        <end position="1427"/>
    </location>
</feature>
<dbReference type="Gene3D" id="1.20.1160.11">
    <property type="entry name" value="Paired amphipathic helix"/>
    <property type="match status" value="3"/>
</dbReference>
<evidence type="ECO:0000313" key="11">
    <source>
        <dbReference type="EMBL" id="KAF2858742.1"/>
    </source>
</evidence>
<keyword evidence="12" id="KW-1185">Reference proteome</keyword>
<keyword evidence="3" id="KW-0677">Repeat</keyword>
<evidence type="ECO:0000256" key="1">
    <source>
        <dbReference type="ARBA" id="ARBA00004123"/>
    </source>
</evidence>
<gene>
    <name evidence="11" type="ORF">K470DRAFT_300639</name>
</gene>
<keyword evidence="2" id="KW-0678">Repressor</keyword>
<proteinExistence type="predicted"/>
<dbReference type="Pfam" id="PF16879">
    <property type="entry name" value="Sin3a_C"/>
    <property type="match status" value="1"/>
</dbReference>
<protein>
    <recommendedName>
        <fullName evidence="10">Histone deacetylase interacting domain-containing protein</fullName>
    </recommendedName>
</protein>
<evidence type="ECO:0000256" key="5">
    <source>
        <dbReference type="ARBA" id="ARBA00023163"/>
    </source>
</evidence>
<reference evidence="11" key="1">
    <citation type="journal article" date="2020" name="Stud. Mycol.">
        <title>101 Dothideomycetes genomes: a test case for predicting lifestyles and emergence of pathogens.</title>
        <authorList>
            <person name="Haridas S."/>
            <person name="Albert R."/>
            <person name="Binder M."/>
            <person name="Bloem J."/>
            <person name="Labutti K."/>
            <person name="Salamov A."/>
            <person name="Andreopoulos B."/>
            <person name="Baker S."/>
            <person name="Barry K."/>
            <person name="Bills G."/>
            <person name="Bluhm B."/>
            <person name="Cannon C."/>
            <person name="Castanera R."/>
            <person name="Culley D."/>
            <person name="Daum C."/>
            <person name="Ezra D."/>
            <person name="Gonzalez J."/>
            <person name="Henrissat B."/>
            <person name="Kuo A."/>
            <person name="Liang C."/>
            <person name="Lipzen A."/>
            <person name="Lutzoni F."/>
            <person name="Magnuson J."/>
            <person name="Mondo S."/>
            <person name="Nolan M."/>
            <person name="Ohm R."/>
            <person name="Pangilinan J."/>
            <person name="Park H.-J."/>
            <person name="Ramirez L."/>
            <person name="Alfaro M."/>
            <person name="Sun H."/>
            <person name="Tritt A."/>
            <person name="Yoshinaga Y."/>
            <person name="Zwiers L.-H."/>
            <person name="Turgeon B."/>
            <person name="Goodwin S."/>
            <person name="Spatafora J."/>
            <person name="Crous P."/>
            <person name="Grigoriev I."/>
        </authorList>
    </citation>
    <scope>NUCLEOTIDE SEQUENCE</scope>
    <source>
        <strain evidence="11">CBS 480.64</strain>
    </source>
</reference>
<dbReference type="FunFam" id="1.20.1160.11:FF:000002">
    <property type="entry name" value="Paired amphipathic helix protein SIN3"/>
    <property type="match status" value="1"/>
</dbReference>
<dbReference type="InterPro" id="IPR039774">
    <property type="entry name" value="Sin3-like"/>
</dbReference>
<evidence type="ECO:0000256" key="6">
    <source>
        <dbReference type="ARBA" id="ARBA00023242"/>
    </source>
</evidence>
<evidence type="ECO:0000313" key="12">
    <source>
        <dbReference type="Proteomes" id="UP000799421"/>
    </source>
</evidence>
<evidence type="ECO:0000256" key="2">
    <source>
        <dbReference type="ARBA" id="ARBA00022491"/>
    </source>
</evidence>
<feature type="domain" description="Histone deacetylase interacting" evidence="10">
    <location>
        <begin position="702"/>
        <end position="803"/>
    </location>
</feature>
<feature type="compositionally biased region" description="Gly residues" evidence="9">
    <location>
        <begin position="409"/>
        <end position="418"/>
    </location>
</feature>
<dbReference type="GO" id="GO:0010628">
    <property type="term" value="P:positive regulation of gene expression"/>
    <property type="evidence" value="ECO:0007669"/>
    <property type="project" value="UniProtKB-ARBA"/>
</dbReference>
<evidence type="ECO:0000256" key="4">
    <source>
        <dbReference type="ARBA" id="ARBA00023015"/>
    </source>
</evidence>
<comment type="subcellular location">
    <subcellularLocation>
        <location evidence="1 7">Nucleus</location>
    </subcellularLocation>
</comment>
<feature type="compositionally biased region" description="Basic and acidic residues" evidence="9">
    <location>
        <begin position="130"/>
        <end position="146"/>
    </location>
</feature>
<dbReference type="Pfam" id="PF08295">
    <property type="entry name" value="Sin3_corepress"/>
    <property type="match status" value="1"/>
</dbReference>
<keyword evidence="6 7" id="KW-0539">Nucleus</keyword>
<evidence type="ECO:0000256" key="7">
    <source>
        <dbReference type="PROSITE-ProRule" id="PRU00810"/>
    </source>
</evidence>
<dbReference type="FunFam" id="1.20.1160.11:FF:000001">
    <property type="entry name" value="Paired amphipathic helix protein Sin3"/>
    <property type="match status" value="1"/>
</dbReference>
<dbReference type="EMBL" id="MU006003">
    <property type="protein sequence ID" value="KAF2858742.1"/>
    <property type="molecule type" value="Genomic_DNA"/>
</dbReference>
<keyword evidence="8" id="KW-0175">Coiled coil</keyword>
<dbReference type="InterPro" id="IPR013194">
    <property type="entry name" value="HDAC_interact_dom"/>
</dbReference>
<dbReference type="GO" id="GO:0033698">
    <property type="term" value="C:Rpd3L complex"/>
    <property type="evidence" value="ECO:0007669"/>
    <property type="project" value="UniProtKB-ARBA"/>
</dbReference>
<accession>A0A6A7BUI7</accession>
<feature type="region of interest" description="Disordered" evidence="9">
    <location>
        <begin position="1"/>
        <end position="154"/>
    </location>
</feature>
<keyword evidence="4" id="KW-0805">Transcription regulation</keyword>
<dbReference type="InterPro" id="IPR031693">
    <property type="entry name" value="Sin3_C"/>
</dbReference>
<keyword evidence="5" id="KW-0804">Transcription</keyword>
<dbReference type="Proteomes" id="UP000799421">
    <property type="component" value="Unassembled WGS sequence"/>
</dbReference>
<feature type="region of interest" description="Disordered" evidence="9">
    <location>
        <begin position="987"/>
        <end position="1097"/>
    </location>
</feature>
<name>A0A6A7BUI7_9PEZI</name>
<dbReference type="PANTHER" id="PTHR12346">
    <property type="entry name" value="SIN3B-RELATED"/>
    <property type="match status" value="1"/>
</dbReference>
<feature type="compositionally biased region" description="Low complexity" evidence="9">
    <location>
        <begin position="46"/>
        <end position="65"/>
    </location>
</feature>
<feature type="compositionally biased region" description="Pro residues" evidence="9">
    <location>
        <begin position="591"/>
        <end position="607"/>
    </location>
</feature>
<dbReference type="FunFam" id="1.20.1160.11:FF:000003">
    <property type="entry name" value="Paired amphipathic helix SIN3-like protein"/>
    <property type="match status" value="1"/>
</dbReference>
<dbReference type="PROSITE" id="PS51477">
    <property type="entry name" value="PAH"/>
    <property type="match status" value="2"/>
</dbReference>
<dbReference type="InterPro" id="IPR036600">
    <property type="entry name" value="PAH_sf"/>
</dbReference>
<dbReference type="Pfam" id="PF02671">
    <property type="entry name" value="PAH"/>
    <property type="match status" value="3"/>
</dbReference>
<feature type="region of interest" description="Disordered" evidence="9">
    <location>
        <begin position="526"/>
        <end position="616"/>
    </location>
</feature>
<dbReference type="GO" id="GO:0003714">
    <property type="term" value="F:transcription corepressor activity"/>
    <property type="evidence" value="ECO:0007669"/>
    <property type="project" value="InterPro"/>
</dbReference>
<dbReference type="SUPFAM" id="SSF47762">
    <property type="entry name" value="PAH2 domain"/>
    <property type="match status" value="3"/>
</dbReference>